<evidence type="ECO:0000313" key="4">
    <source>
        <dbReference type="Proteomes" id="UP000245119"/>
    </source>
</evidence>
<sequence>MAFPVKHGHPISAHDKAVLSQIFNPGFPAGDNEETTDPDQNDGALDDLNMAIVLSKGKGKAACQAFTQRGIIRRLEGDNEAALEDFKAAAHLGSELATHGGSFEPICCPL</sequence>
<name>A0A2T7PUB3_POMCA</name>
<dbReference type="OrthoDB" id="539634at2759"/>
<reference evidence="3 4" key="1">
    <citation type="submission" date="2018-04" db="EMBL/GenBank/DDBJ databases">
        <title>The genome of golden apple snail Pomacea canaliculata provides insight into stress tolerance and invasive adaptation.</title>
        <authorList>
            <person name="Liu C."/>
            <person name="Liu B."/>
            <person name="Ren Y."/>
            <person name="Zhang Y."/>
            <person name="Wang H."/>
            <person name="Li S."/>
            <person name="Jiang F."/>
            <person name="Yin L."/>
            <person name="Zhang G."/>
            <person name="Qian W."/>
            <person name="Fan W."/>
        </authorList>
    </citation>
    <scope>NUCLEOTIDE SEQUENCE [LARGE SCALE GENOMIC DNA]</scope>
    <source>
        <strain evidence="3">SZHN2017</strain>
        <tissue evidence="3">Muscle</tissue>
    </source>
</reference>
<gene>
    <name evidence="3" type="ORF">C0Q70_03960</name>
</gene>
<protein>
    <submittedName>
        <fullName evidence="3">Uncharacterized protein</fullName>
    </submittedName>
</protein>
<evidence type="ECO:0000256" key="1">
    <source>
        <dbReference type="ARBA" id="ARBA00006995"/>
    </source>
</evidence>
<organism evidence="3 4">
    <name type="scientific">Pomacea canaliculata</name>
    <name type="common">Golden apple snail</name>
    <dbReference type="NCBI Taxonomy" id="400727"/>
    <lineage>
        <taxon>Eukaryota</taxon>
        <taxon>Metazoa</taxon>
        <taxon>Spiralia</taxon>
        <taxon>Lophotrochozoa</taxon>
        <taxon>Mollusca</taxon>
        <taxon>Gastropoda</taxon>
        <taxon>Caenogastropoda</taxon>
        <taxon>Architaenioglossa</taxon>
        <taxon>Ampullarioidea</taxon>
        <taxon>Ampullariidae</taxon>
        <taxon>Pomacea</taxon>
    </lineage>
</organism>
<comment type="similarity">
    <text evidence="1">Belongs to the TTC36 family.</text>
</comment>
<dbReference type="InterPro" id="IPR038906">
    <property type="entry name" value="TTC36"/>
</dbReference>
<feature type="compositionally biased region" description="Acidic residues" evidence="2">
    <location>
        <begin position="31"/>
        <end position="40"/>
    </location>
</feature>
<dbReference type="Proteomes" id="UP000245119">
    <property type="component" value="Linkage Group LG2"/>
</dbReference>
<dbReference type="GO" id="GO:0006570">
    <property type="term" value="P:tyrosine metabolic process"/>
    <property type="evidence" value="ECO:0007669"/>
    <property type="project" value="TreeGrafter"/>
</dbReference>
<dbReference type="AlphaFoldDB" id="A0A2T7PUB3"/>
<proteinExistence type="inferred from homology"/>
<evidence type="ECO:0000256" key="2">
    <source>
        <dbReference type="SAM" id="MobiDB-lite"/>
    </source>
</evidence>
<evidence type="ECO:0000313" key="3">
    <source>
        <dbReference type="EMBL" id="PVD36967.1"/>
    </source>
</evidence>
<comment type="caution">
    <text evidence="3">The sequence shown here is derived from an EMBL/GenBank/DDBJ whole genome shotgun (WGS) entry which is preliminary data.</text>
</comment>
<dbReference type="STRING" id="400727.A0A2T7PUB3"/>
<feature type="region of interest" description="Disordered" evidence="2">
    <location>
        <begin position="23"/>
        <end position="43"/>
    </location>
</feature>
<dbReference type="PANTHER" id="PTHR21405:SF0">
    <property type="entry name" value="TETRATRICOPEPTIDE REPEAT PROTEIN 36"/>
    <property type="match status" value="1"/>
</dbReference>
<dbReference type="PANTHER" id="PTHR21405">
    <property type="entry name" value="CDNA SEQUENCE BC021608"/>
    <property type="match status" value="1"/>
</dbReference>
<dbReference type="EMBL" id="PZQS01000002">
    <property type="protein sequence ID" value="PVD36967.1"/>
    <property type="molecule type" value="Genomic_DNA"/>
</dbReference>
<accession>A0A2T7PUB3</accession>
<keyword evidence="4" id="KW-1185">Reference proteome</keyword>